<dbReference type="Proteomes" id="UP000308600">
    <property type="component" value="Unassembled WGS sequence"/>
</dbReference>
<gene>
    <name evidence="1" type="ORF">BDN72DRAFT_844666</name>
</gene>
<dbReference type="EMBL" id="ML208413">
    <property type="protein sequence ID" value="TFK66187.1"/>
    <property type="molecule type" value="Genomic_DNA"/>
</dbReference>
<sequence length="83" mass="9395">MRAGHQFHYRICKDLRPKPHASNQLLHIPFLIFSGISTKSLEQIRPLYPKITTKARNPSKGSNKLKRGTSSSLPVPSRRCGSR</sequence>
<accession>A0ACD3AMP8</accession>
<evidence type="ECO:0000313" key="2">
    <source>
        <dbReference type="Proteomes" id="UP000308600"/>
    </source>
</evidence>
<organism evidence="1 2">
    <name type="scientific">Pluteus cervinus</name>
    <dbReference type="NCBI Taxonomy" id="181527"/>
    <lineage>
        <taxon>Eukaryota</taxon>
        <taxon>Fungi</taxon>
        <taxon>Dikarya</taxon>
        <taxon>Basidiomycota</taxon>
        <taxon>Agaricomycotina</taxon>
        <taxon>Agaricomycetes</taxon>
        <taxon>Agaricomycetidae</taxon>
        <taxon>Agaricales</taxon>
        <taxon>Pluteineae</taxon>
        <taxon>Pluteaceae</taxon>
        <taxon>Pluteus</taxon>
    </lineage>
</organism>
<reference evidence="1 2" key="1">
    <citation type="journal article" date="2019" name="Nat. Ecol. Evol.">
        <title>Megaphylogeny resolves global patterns of mushroom evolution.</title>
        <authorList>
            <person name="Varga T."/>
            <person name="Krizsan K."/>
            <person name="Foldi C."/>
            <person name="Dima B."/>
            <person name="Sanchez-Garcia M."/>
            <person name="Sanchez-Ramirez S."/>
            <person name="Szollosi G.J."/>
            <person name="Szarkandi J.G."/>
            <person name="Papp V."/>
            <person name="Albert L."/>
            <person name="Andreopoulos W."/>
            <person name="Angelini C."/>
            <person name="Antonin V."/>
            <person name="Barry K.W."/>
            <person name="Bougher N.L."/>
            <person name="Buchanan P."/>
            <person name="Buyck B."/>
            <person name="Bense V."/>
            <person name="Catcheside P."/>
            <person name="Chovatia M."/>
            <person name="Cooper J."/>
            <person name="Damon W."/>
            <person name="Desjardin D."/>
            <person name="Finy P."/>
            <person name="Geml J."/>
            <person name="Haridas S."/>
            <person name="Hughes K."/>
            <person name="Justo A."/>
            <person name="Karasinski D."/>
            <person name="Kautmanova I."/>
            <person name="Kiss B."/>
            <person name="Kocsube S."/>
            <person name="Kotiranta H."/>
            <person name="LaButti K.M."/>
            <person name="Lechner B.E."/>
            <person name="Liimatainen K."/>
            <person name="Lipzen A."/>
            <person name="Lukacs Z."/>
            <person name="Mihaltcheva S."/>
            <person name="Morgado L.N."/>
            <person name="Niskanen T."/>
            <person name="Noordeloos M.E."/>
            <person name="Ohm R.A."/>
            <person name="Ortiz-Santana B."/>
            <person name="Ovrebo C."/>
            <person name="Racz N."/>
            <person name="Riley R."/>
            <person name="Savchenko A."/>
            <person name="Shiryaev A."/>
            <person name="Soop K."/>
            <person name="Spirin V."/>
            <person name="Szebenyi C."/>
            <person name="Tomsovsky M."/>
            <person name="Tulloss R.E."/>
            <person name="Uehling J."/>
            <person name="Grigoriev I.V."/>
            <person name="Vagvolgyi C."/>
            <person name="Papp T."/>
            <person name="Martin F.M."/>
            <person name="Miettinen O."/>
            <person name="Hibbett D.S."/>
            <person name="Nagy L.G."/>
        </authorList>
    </citation>
    <scope>NUCLEOTIDE SEQUENCE [LARGE SCALE GENOMIC DNA]</scope>
    <source>
        <strain evidence="1 2">NL-1719</strain>
    </source>
</reference>
<keyword evidence="2" id="KW-1185">Reference proteome</keyword>
<protein>
    <submittedName>
        <fullName evidence="1">Uncharacterized protein</fullName>
    </submittedName>
</protein>
<name>A0ACD3AMP8_9AGAR</name>
<evidence type="ECO:0000313" key="1">
    <source>
        <dbReference type="EMBL" id="TFK66187.1"/>
    </source>
</evidence>
<proteinExistence type="predicted"/>